<dbReference type="GO" id="GO:0045830">
    <property type="term" value="P:positive regulation of isotype switching"/>
    <property type="evidence" value="ECO:0007669"/>
    <property type="project" value="TreeGrafter"/>
</dbReference>
<dbReference type="GO" id="GO:2000042">
    <property type="term" value="P:negative regulation of double-strand break repair via homologous recombination"/>
    <property type="evidence" value="ECO:0007669"/>
    <property type="project" value="TreeGrafter"/>
</dbReference>
<name>A0A8C6SFI8_9GOBI</name>
<evidence type="ECO:0000313" key="3">
    <source>
        <dbReference type="Proteomes" id="UP000694523"/>
    </source>
</evidence>
<dbReference type="Proteomes" id="UP000694523">
    <property type="component" value="Unplaced"/>
</dbReference>
<dbReference type="InterPro" id="IPR039996">
    <property type="entry name" value="Shieldin_RINN1"/>
</dbReference>
<sequence>MEDVVLHYKPEPGQDLPALIETTEKLLLAPFPRRPPQVFSPWFPSVVDRHLPLRPARPPPRILSAPDRTAAAETRDVTDPKKKADQDQTGPHRSPERQRHVDSESHREFGHGVDEHDPNGTKCQSPDRGVPFVPETPPDLAVQEPGPPVRSKPASPSKRCWTVFSHRLHSKDQTKDQTKAQPRVQASSRRFQQAVSKLRLQSRQRVKWVIDRNNCRDIEQVWRCLSRPPLGLSMPSCCNAHIDRSLAQVWVYCDLLQSEQVGLRLKHGLKLRGTISLWERRLGSFYSL</sequence>
<organism evidence="2 3">
    <name type="scientific">Neogobius melanostomus</name>
    <name type="common">round goby</name>
    <dbReference type="NCBI Taxonomy" id="47308"/>
    <lineage>
        <taxon>Eukaryota</taxon>
        <taxon>Metazoa</taxon>
        <taxon>Chordata</taxon>
        <taxon>Craniata</taxon>
        <taxon>Vertebrata</taxon>
        <taxon>Euteleostomi</taxon>
        <taxon>Actinopterygii</taxon>
        <taxon>Neopterygii</taxon>
        <taxon>Teleostei</taxon>
        <taxon>Neoteleostei</taxon>
        <taxon>Acanthomorphata</taxon>
        <taxon>Gobiaria</taxon>
        <taxon>Gobiiformes</taxon>
        <taxon>Gobioidei</taxon>
        <taxon>Gobiidae</taxon>
        <taxon>Benthophilinae</taxon>
        <taxon>Neogobiini</taxon>
        <taxon>Neogobius</taxon>
    </lineage>
</organism>
<proteinExistence type="predicted"/>
<protein>
    <submittedName>
        <fullName evidence="2">Uncharacterized protein</fullName>
    </submittedName>
</protein>
<reference evidence="2" key="2">
    <citation type="submission" date="2025-09" db="UniProtKB">
        <authorList>
            <consortium name="Ensembl"/>
        </authorList>
    </citation>
    <scope>IDENTIFICATION</scope>
</reference>
<dbReference type="AlphaFoldDB" id="A0A8C6SFI8"/>
<dbReference type="GO" id="GO:2001034">
    <property type="term" value="P:positive regulation of double-strand break repair via nonhomologous end joining"/>
    <property type="evidence" value="ECO:0007669"/>
    <property type="project" value="TreeGrafter"/>
</dbReference>
<reference evidence="2" key="1">
    <citation type="submission" date="2025-08" db="UniProtKB">
        <authorList>
            <consortium name="Ensembl"/>
        </authorList>
    </citation>
    <scope>IDENTIFICATION</scope>
</reference>
<accession>A0A8C6SFI8</accession>
<feature type="region of interest" description="Disordered" evidence="1">
    <location>
        <begin position="53"/>
        <end position="158"/>
    </location>
</feature>
<dbReference type="Ensembl" id="ENSNMLT00000005056.1">
    <property type="protein sequence ID" value="ENSNMLP00000004410.1"/>
    <property type="gene ID" value="ENSNMLG00000003266.1"/>
</dbReference>
<dbReference type="PANTHER" id="PTHR41404">
    <property type="entry name" value="SHIELDIN COMPLEX SUBUNIT 3"/>
    <property type="match status" value="1"/>
</dbReference>
<feature type="compositionally biased region" description="Basic and acidic residues" evidence="1">
    <location>
        <begin position="93"/>
        <end position="119"/>
    </location>
</feature>
<keyword evidence="3" id="KW-1185">Reference proteome</keyword>
<evidence type="ECO:0000256" key="1">
    <source>
        <dbReference type="SAM" id="MobiDB-lite"/>
    </source>
</evidence>
<evidence type="ECO:0000313" key="2">
    <source>
        <dbReference type="Ensembl" id="ENSNMLP00000004410.1"/>
    </source>
</evidence>
<dbReference type="PANTHER" id="PTHR41404:SF1">
    <property type="entry name" value="SHIELDIN COMPLEX SUBUNIT 3"/>
    <property type="match status" value="1"/>
</dbReference>
<feature type="compositionally biased region" description="Basic and acidic residues" evidence="1">
    <location>
        <begin position="73"/>
        <end position="86"/>
    </location>
</feature>